<evidence type="ECO:0000256" key="1">
    <source>
        <dbReference type="SAM" id="Phobius"/>
    </source>
</evidence>
<organism evidence="2 3">
    <name type="scientific">Helianthus annuus</name>
    <name type="common">Common sunflower</name>
    <dbReference type="NCBI Taxonomy" id="4232"/>
    <lineage>
        <taxon>Eukaryota</taxon>
        <taxon>Viridiplantae</taxon>
        <taxon>Streptophyta</taxon>
        <taxon>Embryophyta</taxon>
        <taxon>Tracheophyta</taxon>
        <taxon>Spermatophyta</taxon>
        <taxon>Magnoliopsida</taxon>
        <taxon>eudicotyledons</taxon>
        <taxon>Gunneridae</taxon>
        <taxon>Pentapetalae</taxon>
        <taxon>asterids</taxon>
        <taxon>campanulids</taxon>
        <taxon>Asterales</taxon>
        <taxon>Asteraceae</taxon>
        <taxon>Asteroideae</taxon>
        <taxon>Heliantheae alliance</taxon>
        <taxon>Heliantheae</taxon>
        <taxon>Helianthus</taxon>
    </lineage>
</organism>
<sequence>MLQTTLVSCLLETLRLVSVALLVIWLPRRLISFITGRSCRLVLLFNTALTEIAIIFTKL</sequence>
<keyword evidence="1" id="KW-1133">Transmembrane helix</keyword>
<name>A0A9K3N910_HELAN</name>
<dbReference type="AlphaFoldDB" id="A0A9K3N910"/>
<dbReference type="Gramene" id="mRNA:HanXRQr2_Chr09g0387981">
    <property type="protein sequence ID" value="mRNA:HanXRQr2_Chr09g0387981"/>
    <property type="gene ID" value="HanXRQr2_Chr09g0387981"/>
</dbReference>
<keyword evidence="3" id="KW-1185">Reference proteome</keyword>
<feature type="transmembrane region" description="Helical" evidence="1">
    <location>
        <begin position="38"/>
        <end position="56"/>
    </location>
</feature>
<evidence type="ECO:0000313" key="2">
    <source>
        <dbReference type="EMBL" id="KAF5790853.1"/>
    </source>
</evidence>
<keyword evidence="1" id="KW-0472">Membrane</keyword>
<reference evidence="2" key="1">
    <citation type="journal article" date="2017" name="Nature">
        <title>The sunflower genome provides insights into oil metabolism, flowering and Asterid evolution.</title>
        <authorList>
            <person name="Badouin H."/>
            <person name="Gouzy J."/>
            <person name="Grassa C.J."/>
            <person name="Murat F."/>
            <person name="Staton S.E."/>
            <person name="Cottret L."/>
            <person name="Lelandais-Briere C."/>
            <person name="Owens G.L."/>
            <person name="Carrere S."/>
            <person name="Mayjonade B."/>
            <person name="Legrand L."/>
            <person name="Gill N."/>
            <person name="Kane N.C."/>
            <person name="Bowers J.E."/>
            <person name="Hubner S."/>
            <person name="Bellec A."/>
            <person name="Berard A."/>
            <person name="Berges H."/>
            <person name="Blanchet N."/>
            <person name="Boniface M.C."/>
            <person name="Brunel D."/>
            <person name="Catrice O."/>
            <person name="Chaidir N."/>
            <person name="Claudel C."/>
            <person name="Donnadieu C."/>
            <person name="Faraut T."/>
            <person name="Fievet G."/>
            <person name="Helmstetter N."/>
            <person name="King M."/>
            <person name="Knapp S.J."/>
            <person name="Lai Z."/>
            <person name="Le Paslier M.C."/>
            <person name="Lippi Y."/>
            <person name="Lorenzon L."/>
            <person name="Mandel J.R."/>
            <person name="Marage G."/>
            <person name="Marchand G."/>
            <person name="Marquand E."/>
            <person name="Bret-Mestries E."/>
            <person name="Morien E."/>
            <person name="Nambeesan S."/>
            <person name="Nguyen T."/>
            <person name="Pegot-Espagnet P."/>
            <person name="Pouilly N."/>
            <person name="Raftis F."/>
            <person name="Sallet E."/>
            <person name="Schiex T."/>
            <person name="Thomas J."/>
            <person name="Vandecasteele C."/>
            <person name="Vares D."/>
            <person name="Vear F."/>
            <person name="Vautrin S."/>
            <person name="Crespi M."/>
            <person name="Mangin B."/>
            <person name="Burke J.M."/>
            <person name="Salse J."/>
            <person name="Munos S."/>
            <person name="Vincourt P."/>
            <person name="Rieseberg L.H."/>
            <person name="Langlade N.B."/>
        </authorList>
    </citation>
    <scope>NUCLEOTIDE SEQUENCE</scope>
    <source>
        <tissue evidence="2">Leaves</tissue>
    </source>
</reference>
<dbReference type="EMBL" id="MNCJ02000324">
    <property type="protein sequence ID" value="KAF5790853.1"/>
    <property type="molecule type" value="Genomic_DNA"/>
</dbReference>
<accession>A0A9K3N910</accession>
<proteinExistence type="predicted"/>
<evidence type="ECO:0000313" key="3">
    <source>
        <dbReference type="Proteomes" id="UP000215914"/>
    </source>
</evidence>
<reference evidence="2" key="2">
    <citation type="submission" date="2020-06" db="EMBL/GenBank/DDBJ databases">
        <title>Helianthus annuus Genome sequencing and assembly Release 2.</title>
        <authorList>
            <person name="Gouzy J."/>
            <person name="Langlade N."/>
            <person name="Munos S."/>
        </authorList>
    </citation>
    <scope>NUCLEOTIDE SEQUENCE</scope>
    <source>
        <tissue evidence="2">Leaves</tissue>
    </source>
</reference>
<dbReference type="Proteomes" id="UP000215914">
    <property type="component" value="Unassembled WGS sequence"/>
</dbReference>
<protein>
    <submittedName>
        <fullName evidence="2">Uncharacterized protein</fullName>
    </submittedName>
</protein>
<gene>
    <name evidence="2" type="ORF">HanXRQr2_Chr09g0387981</name>
</gene>
<feature type="transmembrane region" description="Helical" evidence="1">
    <location>
        <begin position="6"/>
        <end position="26"/>
    </location>
</feature>
<comment type="caution">
    <text evidence="2">The sequence shown here is derived from an EMBL/GenBank/DDBJ whole genome shotgun (WGS) entry which is preliminary data.</text>
</comment>
<keyword evidence="1" id="KW-0812">Transmembrane</keyword>